<dbReference type="GO" id="GO:0032259">
    <property type="term" value="P:methylation"/>
    <property type="evidence" value="ECO:0007669"/>
    <property type="project" value="UniProtKB-KW"/>
</dbReference>
<dbReference type="InterPro" id="IPR029063">
    <property type="entry name" value="SAM-dependent_MTases_sf"/>
</dbReference>
<feature type="domain" description="Type II methyltransferase M.TaqI-like" evidence="7">
    <location>
        <begin position="675"/>
        <end position="952"/>
    </location>
</feature>
<dbReference type="Pfam" id="PF07669">
    <property type="entry name" value="Eco57I"/>
    <property type="match status" value="1"/>
</dbReference>
<evidence type="ECO:0000313" key="8">
    <source>
        <dbReference type="EMBL" id="MDP9889954.1"/>
    </source>
</evidence>
<dbReference type="PRINTS" id="PR00507">
    <property type="entry name" value="N12N6MTFRASE"/>
</dbReference>
<dbReference type="Proteomes" id="UP001226577">
    <property type="component" value="Unassembled WGS sequence"/>
</dbReference>
<organism evidence="8 9">
    <name type="scientific">Pseudarthrobacter enclensis</name>
    <dbReference type="NCBI Taxonomy" id="993070"/>
    <lineage>
        <taxon>Bacteria</taxon>
        <taxon>Bacillati</taxon>
        <taxon>Actinomycetota</taxon>
        <taxon>Actinomycetes</taxon>
        <taxon>Micrococcales</taxon>
        <taxon>Micrococcaceae</taxon>
        <taxon>Pseudarthrobacter</taxon>
    </lineage>
</organism>
<dbReference type="PANTHER" id="PTHR33841:SF1">
    <property type="entry name" value="DNA METHYLTRANSFERASE A"/>
    <property type="match status" value="1"/>
</dbReference>
<feature type="region of interest" description="Disordered" evidence="6">
    <location>
        <begin position="1338"/>
        <end position="1368"/>
    </location>
</feature>
<keyword evidence="2 8" id="KW-0489">Methyltransferase</keyword>
<evidence type="ECO:0000256" key="1">
    <source>
        <dbReference type="ARBA" id="ARBA00011900"/>
    </source>
</evidence>
<evidence type="ECO:0000259" key="7">
    <source>
        <dbReference type="Pfam" id="PF07669"/>
    </source>
</evidence>
<dbReference type="InterPro" id="IPR002052">
    <property type="entry name" value="DNA_methylase_N6_adenine_CS"/>
</dbReference>
<reference evidence="8 9" key="1">
    <citation type="submission" date="2023-07" db="EMBL/GenBank/DDBJ databases">
        <title>Sorghum-associated microbial communities from plants grown in Nebraska, USA.</title>
        <authorList>
            <person name="Schachtman D."/>
        </authorList>
    </citation>
    <scope>NUCLEOTIDE SEQUENCE [LARGE SCALE GENOMIC DNA]</scope>
    <source>
        <strain evidence="8 9">CC222</strain>
    </source>
</reference>
<evidence type="ECO:0000256" key="2">
    <source>
        <dbReference type="ARBA" id="ARBA00022603"/>
    </source>
</evidence>
<keyword evidence="4" id="KW-0949">S-adenosyl-L-methionine</keyword>
<dbReference type="RefSeq" id="WP_307310763.1">
    <property type="nucleotide sequence ID" value="NZ_JAUSRE010000021.1"/>
</dbReference>
<protein>
    <recommendedName>
        <fullName evidence="1">site-specific DNA-methyltransferase (adenine-specific)</fullName>
        <ecNumber evidence="1">2.1.1.72</ecNumber>
    </recommendedName>
</protein>
<dbReference type="EMBL" id="JAUSRE010000021">
    <property type="protein sequence ID" value="MDP9889954.1"/>
    <property type="molecule type" value="Genomic_DNA"/>
</dbReference>
<sequence length="1368" mass="150783">MARPRKATALKTNATDLHRAWLQLVDADGPFLAIPPLKRVWPNGIPDFRATHSDRFDALVEARKAFESAWEALDRDPGSDIRLGGYRTERDKWVETVLRDVVGWGESLEWGIVPGVEVQSPNRAVSVIAQGALLGAERLGALVLVVDPTDSLRQTPSDLWAATPIDRCEALLRENGVEIGIVTDGRWWGLVCAREGSMAASGIVDALTWVEEPRARDAFLTLVGRQHIIGGDPAERLPVLFKESIAAAEEITEALGAQVRRAVELLIQSFSESAAEARRRGLPDPLPDRNHDTYEAAVTVMMRAVFLLFAEERGLLPAGELFEQGYGIAGELDRVTARKNEESEEALDATSLTWHRLLATSQALYKGASFENLRMPAYGGSLFDPARFPFLTGTDEQGALAVTVSDRVMLHVLRSIQVAYVKGESRQISFRDIDVEQIGYIYEGLLGYTATRVSEPTLGMIGTTGAEPEIPLAVLEELATAHDDPKKLAAAIRAWVEKDQPSANPSSAAAIAKAITTEADPSAISALAQTVRDDEILRDRIRPWLGLIRPDLRGHPFVVLNGGLVVKETPSRKNAGAHYTPKSLAEEVVLHALQPLCYSPGSHQTANSEQWKLKSSDELLGLKVADIACGSGAFLVAAARYLADRVVEAWTEEDPANSQRKDLYGRAIRQVVATCLYGADINDMAVEMCKLSLWLVSLDRDLPFSFVDDKVFLGNSLLGLSSLDQLRKLHIDPTRVSSSQMFEIFDVDIDTIIRKAVALRDRLATEIDEDDPARSSAAKNRQLRELREVTASLRMIADGVIAAGLPLGGKPGKALDDAYGNLREAVKKAHPRPGDGEPDSKWLDALIDRGLTPTVQTDYKRWQPLHWLLEAPDVMVDHGGFDAIVGNPPFLGGKKVSGAVGVDTRDWLVYQIADGAKGNADLVAYFFLRALALTKPAGTLGLIATNTVAQGDSREVSLDQMAARGFTITAAIQSRQWPAASANLEFAAVWGSRGPVADEVPRISNGVEVRRISTLLEPTGRAEGIPKRLAENEGIAFIGCYVLGMGFVLDQDEARRWITEDVRNAEVLFPYVTGDDLNSRADSSASRWVIDFNDWSEDLARTYKLPYQRLDTEVRPERQRLKPDGNYALRKPLPQRWWHYADKRPAMRKAIADLDEALAINLHSVAVTPLRVETRQIFSHGTAVFATDSYADQAVLTSSGHQLWAVMRGSTLGHNTVRYTPTDVFLTFPRPEPTEWLKRIGRTLDEERREIMLRRVLGLTNLYNLVNDPLLSNDSDPDVARLRAIHVELDEAVMDAYGWSDVPLGHGFHTYRQVERWTVSPAARVEILDRLLEENQRRAAAESAASPKKPAKGRKAKSMSEGMETLFS</sequence>
<dbReference type="PANTHER" id="PTHR33841">
    <property type="entry name" value="DNA METHYLTRANSFERASE YEEA-RELATED"/>
    <property type="match status" value="1"/>
</dbReference>
<gene>
    <name evidence="8" type="ORF">J2X98_003566</name>
</gene>
<dbReference type="InterPro" id="IPR050953">
    <property type="entry name" value="N4_N6_ade-DNA_methylase"/>
</dbReference>
<evidence type="ECO:0000256" key="3">
    <source>
        <dbReference type="ARBA" id="ARBA00022679"/>
    </source>
</evidence>
<evidence type="ECO:0000256" key="5">
    <source>
        <dbReference type="ARBA" id="ARBA00047942"/>
    </source>
</evidence>
<evidence type="ECO:0000256" key="4">
    <source>
        <dbReference type="ARBA" id="ARBA00022691"/>
    </source>
</evidence>
<dbReference type="GO" id="GO:0008168">
    <property type="term" value="F:methyltransferase activity"/>
    <property type="evidence" value="ECO:0007669"/>
    <property type="project" value="UniProtKB-KW"/>
</dbReference>
<comment type="catalytic activity">
    <reaction evidence="5">
        <text>a 2'-deoxyadenosine in DNA + S-adenosyl-L-methionine = an N(6)-methyl-2'-deoxyadenosine in DNA + S-adenosyl-L-homocysteine + H(+)</text>
        <dbReference type="Rhea" id="RHEA:15197"/>
        <dbReference type="Rhea" id="RHEA-COMP:12418"/>
        <dbReference type="Rhea" id="RHEA-COMP:12419"/>
        <dbReference type="ChEBI" id="CHEBI:15378"/>
        <dbReference type="ChEBI" id="CHEBI:57856"/>
        <dbReference type="ChEBI" id="CHEBI:59789"/>
        <dbReference type="ChEBI" id="CHEBI:90615"/>
        <dbReference type="ChEBI" id="CHEBI:90616"/>
        <dbReference type="EC" id="2.1.1.72"/>
    </reaction>
</comment>
<dbReference type="Gene3D" id="3.40.50.150">
    <property type="entry name" value="Vaccinia Virus protein VP39"/>
    <property type="match status" value="2"/>
</dbReference>
<accession>A0ABT9RXJ3</accession>
<evidence type="ECO:0000313" key="9">
    <source>
        <dbReference type="Proteomes" id="UP001226577"/>
    </source>
</evidence>
<dbReference type="SUPFAM" id="SSF53335">
    <property type="entry name" value="S-adenosyl-L-methionine-dependent methyltransferases"/>
    <property type="match status" value="1"/>
</dbReference>
<name>A0ABT9RXJ3_9MICC</name>
<proteinExistence type="predicted"/>
<dbReference type="EC" id="2.1.1.72" evidence="1"/>
<dbReference type="InterPro" id="IPR011639">
    <property type="entry name" value="MethylTrfase_TaqI-like_dom"/>
</dbReference>
<keyword evidence="3" id="KW-0808">Transferase</keyword>
<comment type="caution">
    <text evidence="8">The sequence shown here is derived from an EMBL/GenBank/DDBJ whole genome shotgun (WGS) entry which is preliminary data.</text>
</comment>
<keyword evidence="9" id="KW-1185">Reference proteome</keyword>
<evidence type="ECO:0000256" key="6">
    <source>
        <dbReference type="SAM" id="MobiDB-lite"/>
    </source>
</evidence>
<dbReference type="PROSITE" id="PS00092">
    <property type="entry name" value="N6_MTASE"/>
    <property type="match status" value="1"/>
</dbReference>